<comment type="caution">
    <text evidence="2">The sequence shown here is derived from an EMBL/GenBank/DDBJ whole genome shotgun (WGS) entry which is preliminary data.</text>
</comment>
<dbReference type="InterPro" id="IPR019734">
    <property type="entry name" value="TPR_rpt"/>
</dbReference>
<protein>
    <submittedName>
        <fullName evidence="2">Tetratricopeptide repeat protein</fullName>
    </submittedName>
</protein>
<reference evidence="3" key="1">
    <citation type="journal article" date="2019" name="Int. J. Syst. Evol. Microbiol.">
        <title>The Global Catalogue of Microorganisms (GCM) 10K type strain sequencing project: providing services to taxonomists for standard genome sequencing and annotation.</title>
        <authorList>
            <consortium name="The Broad Institute Genomics Platform"/>
            <consortium name="The Broad Institute Genome Sequencing Center for Infectious Disease"/>
            <person name="Wu L."/>
            <person name="Ma J."/>
        </authorList>
    </citation>
    <scope>NUCLEOTIDE SEQUENCE [LARGE SCALE GENOMIC DNA]</scope>
    <source>
        <strain evidence="3">CECT 7398</strain>
    </source>
</reference>
<gene>
    <name evidence="2" type="ORF">QWZ16_13350</name>
</gene>
<dbReference type="RefSeq" id="WP_170882168.1">
    <property type="nucleotide sequence ID" value="NZ_JABEYA020000001.1"/>
</dbReference>
<feature type="region of interest" description="Disordered" evidence="1">
    <location>
        <begin position="57"/>
        <end position="82"/>
    </location>
</feature>
<name>A0ABT8BU44_9VIBR</name>
<sequence>MHIIRWKLLFGLLVLVLPLDIVASTVYSSAILNEASTLVDIVPQQSKQLTTSYLNQRELTDKPEQSPSAMSHDESDSRVRTPGSTIDALKILARAEFNLDNPSAALKHLNEAKTLTNTYQLPYLRLELQLLDIRLRWKIDGNAVVAEKALSAFEKSYSAIQTPEKLANNVNYQLTMLKGDIASATGDIARAEQRYQEVETYVEESNNKHITIAYHITLGQHYLAHKVYNKALSELLTSYWGAIEDTSGLQLAEVNRLLGQLFYERRVLDKATDHLSQAADFYDNYDHSPLLPPILKRMGDIYYRQGRYNLALVHYFNAIDHERAQNNINNVIDIRLSLAKTYLQLVNFPLAEQYLQRAEELLEYVTIPKLKAQALILEAGLASHQRHPKEVIAKATEALNIALEIKNISIEKNAYKMLTHGYELLGNYKTALHYLQQYNALATIQQQELNLINEDDFRQQKNIVEKTLHLVGQRETLQHIENEYHKYQKISFTLFITSALLFMFLLRRGHIMSVQKDQIDELNDNIYTHSRSGLKNLRMLNAKLPASLEASSHTFEKWHVGELIHEPLNDRLRFVMIDVPFLRNMYLQHGYSEGLKLEKSFGLFLKEKIQSPARIYHFSDANLLYIEPNSEDADAPEQIFLKTQEWVNEFAEKHSLSNIIRMGIADYPFLPRAYTAINDKELLDILLMSTSTARTLSIKEQSSQWVYLKAIENAPAASLATNNIRQACQHSIGQGLIKVHSSYQNEESIKKLLKGD</sequence>
<evidence type="ECO:0000256" key="1">
    <source>
        <dbReference type="SAM" id="MobiDB-lite"/>
    </source>
</evidence>
<evidence type="ECO:0000313" key="2">
    <source>
        <dbReference type="EMBL" id="MDN3610691.1"/>
    </source>
</evidence>
<keyword evidence="3" id="KW-1185">Reference proteome</keyword>
<dbReference type="Proteomes" id="UP001238540">
    <property type="component" value="Unassembled WGS sequence"/>
</dbReference>
<organism evidence="2 3">
    <name type="scientific">Vibrio ostreicida</name>
    <dbReference type="NCBI Taxonomy" id="526588"/>
    <lineage>
        <taxon>Bacteria</taxon>
        <taxon>Pseudomonadati</taxon>
        <taxon>Pseudomonadota</taxon>
        <taxon>Gammaproteobacteria</taxon>
        <taxon>Vibrionales</taxon>
        <taxon>Vibrionaceae</taxon>
        <taxon>Vibrio</taxon>
    </lineage>
</organism>
<dbReference type="Gene3D" id="1.25.40.10">
    <property type="entry name" value="Tetratricopeptide repeat domain"/>
    <property type="match status" value="2"/>
</dbReference>
<evidence type="ECO:0000313" key="3">
    <source>
        <dbReference type="Proteomes" id="UP001238540"/>
    </source>
</evidence>
<dbReference type="SUPFAM" id="SSF48452">
    <property type="entry name" value="TPR-like"/>
    <property type="match status" value="1"/>
</dbReference>
<dbReference type="InterPro" id="IPR011990">
    <property type="entry name" value="TPR-like_helical_dom_sf"/>
</dbReference>
<proteinExistence type="predicted"/>
<dbReference type="EMBL" id="JAUFQC010000001">
    <property type="protein sequence ID" value="MDN3610691.1"/>
    <property type="molecule type" value="Genomic_DNA"/>
</dbReference>
<accession>A0ABT8BU44</accession>
<dbReference type="SMART" id="SM00028">
    <property type="entry name" value="TPR"/>
    <property type="match status" value="5"/>
</dbReference>